<dbReference type="EMBL" id="GBRH01254525">
    <property type="protein sequence ID" value="JAD43370.1"/>
    <property type="molecule type" value="Transcribed_RNA"/>
</dbReference>
<organism evidence="1">
    <name type="scientific">Arundo donax</name>
    <name type="common">Giant reed</name>
    <name type="synonym">Donax arundinaceus</name>
    <dbReference type="NCBI Taxonomy" id="35708"/>
    <lineage>
        <taxon>Eukaryota</taxon>
        <taxon>Viridiplantae</taxon>
        <taxon>Streptophyta</taxon>
        <taxon>Embryophyta</taxon>
        <taxon>Tracheophyta</taxon>
        <taxon>Spermatophyta</taxon>
        <taxon>Magnoliopsida</taxon>
        <taxon>Liliopsida</taxon>
        <taxon>Poales</taxon>
        <taxon>Poaceae</taxon>
        <taxon>PACMAD clade</taxon>
        <taxon>Arundinoideae</taxon>
        <taxon>Arundineae</taxon>
        <taxon>Arundo</taxon>
    </lineage>
</organism>
<accession>A0A0A9A2Y5</accession>
<sequence length="77" mass="8694">MMTDLLYIIVSQVKLPTETKHTKNASKDEIQLGKQLDKDKMGEENVSSVRCFHSSEPLPADMTSFFCAANFTVPMLR</sequence>
<proteinExistence type="predicted"/>
<dbReference type="AlphaFoldDB" id="A0A0A9A2Y5"/>
<name>A0A0A9A2Y5_ARUDO</name>
<reference evidence="1" key="1">
    <citation type="submission" date="2014-09" db="EMBL/GenBank/DDBJ databases">
        <authorList>
            <person name="Magalhaes I.L.F."/>
            <person name="Oliveira U."/>
            <person name="Santos F.R."/>
            <person name="Vidigal T.H.D.A."/>
            <person name="Brescovit A.D."/>
            <person name="Santos A.J."/>
        </authorList>
    </citation>
    <scope>NUCLEOTIDE SEQUENCE</scope>
    <source>
        <tissue evidence="1">Shoot tissue taken approximately 20 cm above the soil surface</tissue>
    </source>
</reference>
<protein>
    <submittedName>
        <fullName evidence="1">Uncharacterized protein</fullName>
    </submittedName>
</protein>
<reference evidence="1" key="2">
    <citation type="journal article" date="2015" name="Data Brief">
        <title>Shoot transcriptome of the giant reed, Arundo donax.</title>
        <authorList>
            <person name="Barrero R.A."/>
            <person name="Guerrero F.D."/>
            <person name="Moolhuijzen P."/>
            <person name="Goolsby J.A."/>
            <person name="Tidwell J."/>
            <person name="Bellgard S.E."/>
            <person name="Bellgard M.I."/>
        </authorList>
    </citation>
    <scope>NUCLEOTIDE SEQUENCE</scope>
    <source>
        <tissue evidence="1">Shoot tissue taken approximately 20 cm above the soil surface</tissue>
    </source>
</reference>
<evidence type="ECO:0000313" key="1">
    <source>
        <dbReference type="EMBL" id="JAD43370.1"/>
    </source>
</evidence>